<gene>
    <name evidence="7" type="ORF">NCTC12227_01940</name>
</gene>
<dbReference type="InterPro" id="IPR002698">
    <property type="entry name" value="FTHF_cligase"/>
</dbReference>
<keyword evidence="5" id="KW-0479">Metal-binding</keyword>
<comment type="cofactor">
    <cofactor evidence="5">
        <name>Mg(2+)</name>
        <dbReference type="ChEBI" id="CHEBI:18420"/>
    </cofactor>
</comment>
<dbReference type="OrthoDB" id="9801938at2"/>
<organism evidence="7 8">
    <name type="scientific">Neisseria animaloris</name>
    <dbReference type="NCBI Taxonomy" id="326522"/>
    <lineage>
        <taxon>Bacteria</taxon>
        <taxon>Pseudomonadati</taxon>
        <taxon>Pseudomonadota</taxon>
        <taxon>Betaproteobacteria</taxon>
        <taxon>Neisseriales</taxon>
        <taxon>Neisseriaceae</taxon>
        <taxon>Neisseria</taxon>
    </lineage>
</organism>
<feature type="binding site" evidence="4">
    <location>
        <position position="68"/>
    </location>
    <ligand>
        <name>substrate</name>
    </ligand>
</feature>
<dbReference type="InterPro" id="IPR037171">
    <property type="entry name" value="NagB/RpiA_transferase-like"/>
</dbReference>
<dbReference type="Gene3D" id="3.40.50.10420">
    <property type="entry name" value="NagB/RpiA/CoA transferase-like"/>
    <property type="match status" value="1"/>
</dbReference>
<evidence type="ECO:0000256" key="2">
    <source>
        <dbReference type="ARBA" id="ARBA00022741"/>
    </source>
</evidence>
<comment type="similarity">
    <text evidence="1 5">Belongs to the 5-formyltetrahydrofolate cyclo-ligase family.</text>
</comment>
<dbReference type="AlphaFoldDB" id="A0A448UE51"/>
<dbReference type="PANTHER" id="PTHR23407:SF1">
    <property type="entry name" value="5-FORMYLTETRAHYDROFOLATE CYCLO-LIGASE"/>
    <property type="match status" value="1"/>
</dbReference>
<dbReference type="GO" id="GO:0046872">
    <property type="term" value="F:metal ion binding"/>
    <property type="evidence" value="ECO:0007669"/>
    <property type="project" value="UniProtKB-KW"/>
</dbReference>
<feature type="region of interest" description="Disordered" evidence="6">
    <location>
        <begin position="1"/>
        <end position="21"/>
    </location>
</feature>
<keyword evidence="7" id="KW-0436">Ligase</keyword>
<evidence type="ECO:0000256" key="3">
    <source>
        <dbReference type="ARBA" id="ARBA00022840"/>
    </source>
</evidence>
<comment type="catalytic activity">
    <reaction evidence="5">
        <text>(6S)-5-formyl-5,6,7,8-tetrahydrofolate + ATP = (6R)-5,10-methenyltetrahydrofolate + ADP + phosphate</text>
        <dbReference type="Rhea" id="RHEA:10488"/>
        <dbReference type="ChEBI" id="CHEBI:30616"/>
        <dbReference type="ChEBI" id="CHEBI:43474"/>
        <dbReference type="ChEBI" id="CHEBI:57455"/>
        <dbReference type="ChEBI" id="CHEBI:57457"/>
        <dbReference type="ChEBI" id="CHEBI:456216"/>
        <dbReference type="EC" id="6.3.3.2"/>
    </reaction>
</comment>
<dbReference type="SUPFAM" id="SSF100950">
    <property type="entry name" value="NagB/RpiA/CoA transferase-like"/>
    <property type="match status" value="1"/>
</dbReference>
<feature type="binding site" evidence="4">
    <location>
        <begin position="149"/>
        <end position="157"/>
    </location>
    <ligand>
        <name>ATP</name>
        <dbReference type="ChEBI" id="CHEBI:30616"/>
    </ligand>
</feature>
<keyword evidence="2 4" id="KW-0547">Nucleotide-binding</keyword>
<reference evidence="7 8" key="1">
    <citation type="submission" date="2018-12" db="EMBL/GenBank/DDBJ databases">
        <authorList>
            <consortium name="Pathogen Informatics"/>
        </authorList>
    </citation>
    <scope>NUCLEOTIDE SEQUENCE [LARGE SCALE GENOMIC DNA]</scope>
    <source>
        <strain evidence="7 8">NCTC12227</strain>
    </source>
</reference>
<dbReference type="PIRSF" id="PIRSF006806">
    <property type="entry name" value="FTHF_cligase"/>
    <property type="match status" value="1"/>
</dbReference>
<dbReference type="InterPro" id="IPR024185">
    <property type="entry name" value="FTHF_cligase-like_sf"/>
</dbReference>
<keyword evidence="3 4" id="KW-0067">ATP-binding</keyword>
<dbReference type="PANTHER" id="PTHR23407">
    <property type="entry name" value="ATPASE INHIBITOR/5-FORMYLTETRAHYDROFOLATE CYCLO-LIGASE"/>
    <property type="match status" value="1"/>
</dbReference>
<protein>
    <recommendedName>
        <fullName evidence="5">5-formyltetrahydrofolate cyclo-ligase</fullName>
        <ecNumber evidence="5">6.3.3.2</ecNumber>
    </recommendedName>
</protein>
<evidence type="ECO:0000256" key="1">
    <source>
        <dbReference type="ARBA" id="ARBA00010638"/>
    </source>
</evidence>
<dbReference type="EMBL" id="LR134516">
    <property type="protein sequence ID" value="VEJ22161.1"/>
    <property type="molecule type" value="Genomic_DNA"/>
</dbReference>
<dbReference type="KEGG" id="nani:NCTC12227_01940"/>
<evidence type="ECO:0000256" key="5">
    <source>
        <dbReference type="RuleBase" id="RU361279"/>
    </source>
</evidence>
<dbReference type="GO" id="GO:0005524">
    <property type="term" value="F:ATP binding"/>
    <property type="evidence" value="ECO:0007669"/>
    <property type="project" value="UniProtKB-KW"/>
</dbReference>
<dbReference type="Proteomes" id="UP000268229">
    <property type="component" value="Chromosome"/>
</dbReference>
<dbReference type="STRING" id="326522.BWD08_07370"/>
<accession>A0A448UE51</accession>
<dbReference type="Pfam" id="PF01812">
    <property type="entry name" value="5-FTHF_cyc-lig"/>
    <property type="match status" value="1"/>
</dbReference>
<keyword evidence="8" id="KW-1185">Reference proteome</keyword>
<name>A0A448UE51_9NEIS</name>
<dbReference type="GO" id="GO:0035999">
    <property type="term" value="P:tetrahydrofolate interconversion"/>
    <property type="evidence" value="ECO:0007669"/>
    <property type="project" value="TreeGrafter"/>
</dbReference>
<sequence>MWFPALNERPSEMPRTADKASLRRQFRRARAKLGKSERRQATRKINNLLKRYIRRNSRIGVYWPIGSELRLDGLIEAVLKRGAKPYLPYIEPHSLRLWFTPYSGNRKAAERQRGNGKLYIPQFAGEKIRAHRLNLLLVPVVGIDRQGCRLGQGGGYYDVSLAACRHRLQPHTLGVGFACQLCDELPREIHDTTLNGFVCELGEMRFKMPKCF</sequence>
<feature type="compositionally biased region" description="Basic and acidic residues" evidence="6">
    <location>
        <begin position="9"/>
        <end position="21"/>
    </location>
</feature>
<evidence type="ECO:0000313" key="7">
    <source>
        <dbReference type="EMBL" id="VEJ22161.1"/>
    </source>
</evidence>
<evidence type="ECO:0000313" key="8">
    <source>
        <dbReference type="Proteomes" id="UP000268229"/>
    </source>
</evidence>
<dbReference type="EC" id="6.3.3.2" evidence="5"/>
<evidence type="ECO:0000256" key="6">
    <source>
        <dbReference type="SAM" id="MobiDB-lite"/>
    </source>
</evidence>
<dbReference type="GO" id="GO:0030272">
    <property type="term" value="F:5-formyltetrahydrofolate cyclo-ligase activity"/>
    <property type="evidence" value="ECO:0007669"/>
    <property type="project" value="UniProtKB-EC"/>
</dbReference>
<keyword evidence="5" id="KW-0460">Magnesium</keyword>
<dbReference type="NCBIfam" id="TIGR02727">
    <property type="entry name" value="MTHFS_bact"/>
    <property type="match status" value="1"/>
</dbReference>
<dbReference type="GO" id="GO:0009396">
    <property type="term" value="P:folic acid-containing compound biosynthetic process"/>
    <property type="evidence" value="ECO:0007669"/>
    <property type="project" value="TreeGrafter"/>
</dbReference>
<proteinExistence type="inferred from homology"/>
<feature type="binding site" evidence="4">
    <location>
        <begin position="19"/>
        <end position="23"/>
    </location>
    <ligand>
        <name>ATP</name>
        <dbReference type="ChEBI" id="CHEBI:30616"/>
    </ligand>
</feature>
<evidence type="ECO:0000256" key="4">
    <source>
        <dbReference type="PIRSR" id="PIRSR006806-1"/>
    </source>
</evidence>